<feature type="compositionally biased region" description="Polar residues" evidence="1">
    <location>
        <begin position="9"/>
        <end position="20"/>
    </location>
</feature>
<sequence length="96" mass="10301">MNNNNNNNSDFLVNDTTTTINNEPPSNNNNNNNNRDVAASGRLHCSVKFAPLIGFNQVSQRTQAVGSLGSNASNSTAISMGRLNQQVVQQETGLSH</sequence>
<dbReference type="OrthoDB" id="2504340at2759"/>
<feature type="compositionally biased region" description="Low complexity" evidence="1">
    <location>
        <begin position="21"/>
        <end position="34"/>
    </location>
</feature>
<feature type="region of interest" description="Disordered" evidence="1">
    <location>
        <begin position="66"/>
        <end position="96"/>
    </location>
</feature>
<gene>
    <name evidence="2" type="ORF">IV203_018847</name>
</gene>
<dbReference type="EMBL" id="JAGRRH010000003">
    <property type="protein sequence ID" value="KAG7372704.1"/>
    <property type="molecule type" value="Genomic_DNA"/>
</dbReference>
<evidence type="ECO:0000256" key="1">
    <source>
        <dbReference type="SAM" id="MobiDB-lite"/>
    </source>
</evidence>
<comment type="caution">
    <text evidence="2">The sequence shown here is derived from an EMBL/GenBank/DDBJ whole genome shotgun (WGS) entry which is preliminary data.</text>
</comment>
<reference evidence="2" key="1">
    <citation type="journal article" date="2021" name="Sci. Rep.">
        <title>Diploid genomic architecture of Nitzschia inconspicua, an elite biomass production diatom.</title>
        <authorList>
            <person name="Oliver A."/>
            <person name="Podell S."/>
            <person name="Pinowska A."/>
            <person name="Traller J.C."/>
            <person name="Smith S.R."/>
            <person name="McClure R."/>
            <person name="Beliaev A."/>
            <person name="Bohutskyi P."/>
            <person name="Hill E.A."/>
            <person name="Rabines A."/>
            <person name="Zheng H."/>
            <person name="Allen L.Z."/>
            <person name="Kuo A."/>
            <person name="Grigoriev I.V."/>
            <person name="Allen A.E."/>
            <person name="Hazlebeck D."/>
            <person name="Allen E.E."/>
        </authorList>
    </citation>
    <scope>NUCLEOTIDE SEQUENCE</scope>
    <source>
        <strain evidence="2">Hildebrandi</strain>
    </source>
</reference>
<evidence type="ECO:0000313" key="2">
    <source>
        <dbReference type="EMBL" id="KAG7372704.1"/>
    </source>
</evidence>
<keyword evidence="3" id="KW-1185">Reference proteome</keyword>
<name>A0A9K3Q901_9STRA</name>
<proteinExistence type="predicted"/>
<accession>A0A9K3Q901</accession>
<feature type="region of interest" description="Disordered" evidence="1">
    <location>
        <begin position="1"/>
        <end position="37"/>
    </location>
</feature>
<organism evidence="2 3">
    <name type="scientific">Nitzschia inconspicua</name>
    <dbReference type="NCBI Taxonomy" id="303405"/>
    <lineage>
        <taxon>Eukaryota</taxon>
        <taxon>Sar</taxon>
        <taxon>Stramenopiles</taxon>
        <taxon>Ochrophyta</taxon>
        <taxon>Bacillariophyta</taxon>
        <taxon>Bacillariophyceae</taxon>
        <taxon>Bacillariophycidae</taxon>
        <taxon>Bacillariales</taxon>
        <taxon>Bacillariaceae</taxon>
        <taxon>Nitzschia</taxon>
    </lineage>
</organism>
<evidence type="ECO:0000313" key="3">
    <source>
        <dbReference type="Proteomes" id="UP000693970"/>
    </source>
</evidence>
<protein>
    <submittedName>
        <fullName evidence="2">Uncharacterized protein</fullName>
    </submittedName>
</protein>
<dbReference type="Proteomes" id="UP000693970">
    <property type="component" value="Unassembled WGS sequence"/>
</dbReference>
<dbReference type="AlphaFoldDB" id="A0A9K3Q901"/>
<reference evidence="2" key="2">
    <citation type="submission" date="2021-04" db="EMBL/GenBank/DDBJ databases">
        <authorList>
            <person name="Podell S."/>
        </authorList>
    </citation>
    <scope>NUCLEOTIDE SEQUENCE</scope>
    <source>
        <strain evidence="2">Hildebrandi</strain>
    </source>
</reference>